<feature type="compositionally biased region" description="Polar residues" evidence="1">
    <location>
        <begin position="176"/>
        <end position="187"/>
    </location>
</feature>
<dbReference type="InterPro" id="IPR045882">
    <property type="entry name" value="GPT1/2"/>
</dbReference>
<keyword evidence="3" id="KW-1185">Reference proteome</keyword>
<feature type="compositionally biased region" description="Low complexity" evidence="1">
    <location>
        <begin position="289"/>
        <end position="318"/>
    </location>
</feature>
<feature type="compositionally biased region" description="Polar residues" evidence="1">
    <location>
        <begin position="643"/>
        <end position="653"/>
    </location>
</feature>
<accession>A0ABQ8HAU7</accession>
<dbReference type="Proteomes" id="UP000827721">
    <property type="component" value="Unassembled WGS sequence"/>
</dbReference>
<feature type="compositionally biased region" description="Low complexity" evidence="1">
    <location>
        <begin position="327"/>
        <end position="343"/>
    </location>
</feature>
<dbReference type="PANTHER" id="PTHR33737">
    <property type="entry name" value="OS05G0121800 PROTEIN"/>
    <property type="match status" value="1"/>
</dbReference>
<feature type="region of interest" description="Disordered" evidence="1">
    <location>
        <begin position="626"/>
        <end position="667"/>
    </location>
</feature>
<feature type="region of interest" description="Disordered" evidence="1">
    <location>
        <begin position="679"/>
        <end position="703"/>
    </location>
</feature>
<feature type="compositionally biased region" description="Polar residues" evidence="1">
    <location>
        <begin position="224"/>
        <end position="245"/>
    </location>
</feature>
<sequence>MDESEKHTDFEMQGLMSLIDVSFEDDCLINSSFVSPLNHPFSATYMLIDNASVFRNLRVNGENQGQKSVRFMEPFDSSNGESPFNSREEKEEEFQQLELPELEKTRKTGKCVLEPEELSSMIGVGGTEKSEKHVLPGIPEDIHRSTDSLSTIESDTLTMKSLEADLFEDIRASIQKSSKMSNVANSKSNKKLGATESQTSQSSKMDLSSQNKMKPKAAPKKPIVSTQGSGKAKSVATNGESTSSICKPPKVLGRVISHSTVSTKRASLGTNRVKMEKDNPKNASVAIRGAAASKAPSSGGSRNILPRPTLLSRSLRSSAGTKKELTSSCSSFDSSGSATSDISKLSMNSTKRRNDSGTCSPSSSGSTVKSRSRIASKSKNQPGSSHLTALRSVTKLSSSISPASSISEWSSESPASNSTANERPKNTRVSMDSRSFKGVSVDSDASQILDSPYNSNDKCSVGDDANVPCLDGERVKGTSTGSAALRPPGKPSGLRMPSPKIGFFDGVRSSLRTPNGSMQSHPGLLSALPKTGAGSISPSGGSIKAKLGKLQPARTAMAMKSTKPDVQPSVLTIKPRPSLPCQEPSNAATKVPNLPKNIKGTLVSPKLQRRMSATIGGHIPSKAEQVVCKGQEKSPPHFGLSEKNGSPNVFNDTLHSESKGKAQVPGIKCSPMNEQLKASDTSSFNTEAENINPSQKAGGNINFSQHIPKNDLYPLCDANEKERTHFKDQVFGLTKQVEVKDIHVVEEKTVSFVSLPKSYEIRDLDMEFPLLIMQIRPCSTRAHMVLSKKFW</sequence>
<name>A0ABQ8HAU7_9ROSI</name>
<feature type="compositionally biased region" description="Polar residues" evidence="1">
    <location>
        <begin position="195"/>
        <end position="211"/>
    </location>
</feature>
<comment type="caution">
    <text evidence="2">The sequence shown here is derived from an EMBL/GenBank/DDBJ whole genome shotgun (WGS) entry which is preliminary data.</text>
</comment>
<feature type="region of interest" description="Disordered" evidence="1">
    <location>
        <begin position="176"/>
        <end position="247"/>
    </location>
</feature>
<organism evidence="2 3">
    <name type="scientific">Xanthoceras sorbifolium</name>
    <dbReference type="NCBI Taxonomy" id="99658"/>
    <lineage>
        <taxon>Eukaryota</taxon>
        <taxon>Viridiplantae</taxon>
        <taxon>Streptophyta</taxon>
        <taxon>Embryophyta</taxon>
        <taxon>Tracheophyta</taxon>
        <taxon>Spermatophyta</taxon>
        <taxon>Magnoliopsida</taxon>
        <taxon>eudicotyledons</taxon>
        <taxon>Gunneridae</taxon>
        <taxon>Pentapetalae</taxon>
        <taxon>rosids</taxon>
        <taxon>malvids</taxon>
        <taxon>Sapindales</taxon>
        <taxon>Sapindaceae</taxon>
        <taxon>Xanthoceroideae</taxon>
        <taxon>Xanthoceras</taxon>
    </lineage>
</organism>
<feature type="region of interest" description="Disordered" evidence="1">
    <location>
        <begin position="576"/>
        <end position="599"/>
    </location>
</feature>
<feature type="region of interest" description="Disordered" evidence="1">
    <location>
        <begin position="260"/>
        <end position="389"/>
    </location>
</feature>
<feature type="compositionally biased region" description="Polar residues" evidence="1">
    <location>
        <begin position="443"/>
        <end position="458"/>
    </location>
</feature>
<feature type="region of interest" description="Disordered" evidence="1">
    <location>
        <begin position="401"/>
        <end position="498"/>
    </location>
</feature>
<feature type="compositionally biased region" description="Low complexity" evidence="1">
    <location>
        <begin position="356"/>
        <end position="369"/>
    </location>
</feature>
<dbReference type="EMBL" id="JAFEMO010000012">
    <property type="protein sequence ID" value="KAH7553613.1"/>
    <property type="molecule type" value="Genomic_DNA"/>
</dbReference>
<evidence type="ECO:0000256" key="1">
    <source>
        <dbReference type="SAM" id="MobiDB-lite"/>
    </source>
</evidence>
<feature type="compositionally biased region" description="Polar residues" evidence="1">
    <location>
        <begin position="377"/>
        <end position="387"/>
    </location>
</feature>
<dbReference type="PANTHER" id="PTHR33737:SF2">
    <property type="entry name" value="OS12G0102700 PROTEIN"/>
    <property type="match status" value="1"/>
</dbReference>
<gene>
    <name evidence="2" type="ORF">JRO89_XS12G0033900</name>
</gene>
<evidence type="ECO:0000313" key="3">
    <source>
        <dbReference type="Proteomes" id="UP000827721"/>
    </source>
</evidence>
<feature type="region of interest" description="Disordered" evidence="1">
    <location>
        <begin position="72"/>
        <end position="91"/>
    </location>
</feature>
<evidence type="ECO:0000313" key="2">
    <source>
        <dbReference type="EMBL" id="KAH7553613.1"/>
    </source>
</evidence>
<feature type="compositionally biased region" description="Polar residues" evidence="1">
    <location>
        <begin position="260"/>
        <end position="270"/>
    </location>
</feature>
<proteinExistence type="predicted"/>
<feature type="compositionally biased region" description="Low complexity" evidence="1">
    <location>
        <begin position="401"/>
        <end position="418"/>
    </location>
</feature>
<reference evidence="2 3" key="1">
    <citation type="submission" date="2021-02" db="EMBL/GenBank/DDBJ databases">
        <title>Plant Genome Project.</title>
        <authorList>
            <person name="Zhang R.-G."/>
        </authorList>
    </citation>
    <scope>NUCLEOTIDE SEQUENCE [LARGE SCALE GENOMIC DNA]</scope>
    <source>
        <tissue evidence="2">Leaves</tissue>
    </source>
</reference>
<protein>
    <submittedName>
        <fullName evidence="2">Uncharacterized protein</fullName>
    </submittedName>
</protein>